<keyword evidence="3" id="KW-1185">Reference proteome</keyword>
<feature type="region of interest" description="Disordered" evidence="1">
    <location>
        <begin position="399"/>
        <end position="488"/>
    </location>
</feature>
<feature type="compositionally biased region" description="Basic and acidic residues" evidence="1">
    <location>
        <begin position="638"/>
        <end position="656"/>
    </location>
</feature>
<feature type="region of interest" description="Disordered" evidence="1">
    <location>
        <begin position="1"/>
        <end position="48"/>
    </location>
</feature>
<feature type="compositionally biased region" description="Polar residues" evidence="1">
    <location>
        <begin position="564"/>
        <end position="573"/>
    </location>
</feature>
<evidence type="ECO:0000256" key="1">
    <source>
        <dbReference type="SAM" id="MobiDB-lite"/>
    </source>
</evidence>
<sequence>MSNPGRPVSPTPSDSDSSDDEVLQNLSIPSSSPLNPSPVLIPPQPSRADLARKQAAINAANYASYLASQPLPHQRQAPKNLKKSASVSKIGAGRAKQNMQSPWYSKNLDGTTTPAPQAMTQHQLSMRSAQVGKRAQNHSYQCYTSTGPKSSLANINKESRRYRDVKEVFPDFNVLHNHLNKQLKRSGCLDMTPFVKNEELRVKPAPSPHAVAITLSFMYNKSIKLRPNEPLPTPDAKSNKSRRQSALAVGTPSSTDKKKSKRKSKKKRNRVHTLKAAPVLGRLPSSIPDPPPDEDEEEKLVVRTSGGADIHKLIHSSRPVSGARPISSAVEATETFRFSSESSGMRPKSVVQAGLAPPVPPPPPFSAIPTYNSPASFSGDRHSNASSKIVLTETFALSEGDFSAERETTESDEAPEGRRRGVSCVEAGLAPPPPPPPQVAEVEFEVTADAEVEVETEVEAEEPEYSSSSSSEDEETAVEIVPQRVRAETMSKAMKTALRREMRTGSMAQAPEAEKHTVAELLHQKDHSRFSILRYSTDLDGEQEFYDGTDEDEYYSDEEGADRFTSSPAANDPSSFINQFMYKVSEVEAPTERSQVYRDVAKSVASAAGRDSRSRTISVVTSAPRALSVIQREEENIVKEQANEKKRRDSAKKLDEFLSSTRPKANTMDSDIPSSSSYTTNSSNRSSISKFVRNLASTPAIISSSAKANDTDADKDRPKMRERDLSDNQFYHVYAMTRQKFAQLSILKRAWLRQENKHRRPYAEDIEV</sequence>
<feature type="compositionally biased region" description="Basic and acidic residues" evidence="1">
    <location>
        <begin position="709"/>
        <end position="724"/>
    </location>
</feature>
<gene>
    <name evidence="2" type="ORF">TrRE_jg9714</name>
</gene>
<feature type="compositionally biased region" description="Low complexity" evidence="1">
    <location>
        <begin position="23"/>
        <end position="34"/>
    </location>
</feature>
<evidence type="ECO:0000313" key="3">
    <source>
        <dbReference type="Proteomes" id="UP001165082"/>
    </source>
</evidence>
<dbReference type="OrthoDB" id="10624675at2759"/>
<reference evidence="2" key="1">
    <citation type="submission" date="2022-07" db="EMBL/GenBank/DDBJ databases">
        <title>Genome analysis of Parmales, a sister group of diatoms, reveals the evolutionary specialization of diatoms from phago-mixotrophs to photoautotrophs.</title>
        <authorList>
            <person name="Ban H."/>
            <person name="Sato S."/>
            <person name="Yoshikawa S."/>
            <person name="Kazumasa Y."/>
            <person name="Nakamura Y."/>
            <person name="Ichinomiya M."/>
            <person name="Saitoh K."/>
            <person name="Sato N."/>
            <person name="Blanc-Mathieu R."/>
            <person name="Endo H."/>
            <person name="Kuwata A."/>
            <person name="Ogata H."/>
        </authorList>
    </citation>
    <scope>NUCLEOTIDE SEQUENCE</scope>
</reference>
<feature type="compositionally biased region" description="Low complexity" evidence="1">
    <location>
        <begin position="669"/>
        <end position="687"/>
    </location>
</feature>
<accession>A0A9W7AN30</accession>
<feature type="region of interest" description="Disordered" evidence="1">
    <location>
        <begin position="337"/>
        <end position="382"/>
    </location>
</feature>
<feature type="region of interest" description="Disordered" evidence="1">
    <location>
        <begin position="638"/>
        <end position="687"/>
    </location>
</feature>
<protein>
    <submittedName>
        <fullName evidence="2">Uncharacterized protein</fullName>
    </submittedName>
</protein>
<dbReference type="EMBL" id="BRXZ01001442">
    <property type="protein sequence ID" value="GMH71334.1"/>
    <property type="molecule type" value="Genomic_DNA"/>
</dbReference>
<feature type="region of interest" description="Disordered" evidence="1">
    <location>
        <begin position="225"/>
        <end position="301"/>
    </location>
</feature>
<feature type="compositionally biased region" description="Pro residues" evidence="1">
    <location>
        <begin position="357"/>
        <end position="366"/>
    </location>
</feature>
<feature type="region of interest" description="Disordered" evidence="1">
    <location>
        <begin position="543"/>
        <end position="573"/>
    </location>
</feature>
<feature type="compositionally biased region" description="Acidic residues" evidence="1">
    <location>
        <begin position="442"/>
        <end position="464"/>
    </location>
</feature>
<comment type="caution">
    <text evidence="2">The sequence shown here is derived from an EMBL/GenBank/DDBJ whole genome shotgun (WGS) entry which is preliminary data.</text>
</comment>
<feature type="region of interest" description="Disordered" evidence="1">
    <location>
        <begin position="702"/>
        <end position="724"/>
    </location>
</feature>
<dbReference type="AlphaFoldDB" id="A0A9W7AN30"/>
<dbReference type="Proteomes" id="UP001165082">
    <property type="component" value="Unassembled WGS sequence"/>
</dbReference>
<feature type="compositionally biased region" description="Polar residues" evidence="1">
    <location>
        <begin position="658"/>
        <end position="668"/>
    </location>
</feature>
<feature type="compositionally biased region" description="Basic residues" evidence="1">
    <location>
        <begin position="258"/>
        <end position="273"/>
    </location>
</feature>
<feature type="compositionally biased region" description="Basic and acidic residues" evidence="1">
    <location>
        <begin position="403"/>
        <end position="419"/>
    </location>
</feature>
<proteinExistence type="predicted"/>
<feature type="compositionally biased region" description="Pro residues" evidence="1">
    <location>
        <begin position="35"/>
        <end position="45"/>
    </location>
</feature>
<feature type="compositionally biased region" description="Acidic residues" evidence="1">
    <location>
        <begin position="543"/>
        <end position="560"/>
    </location>
</feature>
<name>A0A9W7AN30_9STRA</name>
<organism evidence="2 3">
    <name type="scientific">Triparma retinervis</name>
    <dbReference type="NCBI Taxonomy" id="2557542"/>
    <lineage>
        <taxon>Eukaryota</taxon>
        <taxon>Sar</taxon>
        <taxon>Stramenopiles</taxon>
        <taxon>Ochrophyta</taxon>
        <taxon>Bolidophyceae</taxon>
        <taxon>Parmales</taxon>
        <taxon>Triparmaceae</taxon>
        <taxon>Triparma</taxon>
    </lineage>
</organism>
<feature type="region of interest" description="Disordered" evidence="1">
    <location>
        <begin position="71"/>
        <end position="98"/>
    </location>
</feature>
<evidence type="ECO:0000313" key="2">
    <source>
        <dbReference type="EMBL" id="GMH71334.1"/>
    </source>
</evidence>